<dbReference type="InterPro" id="IPR010979">
    <property type="entry name" value="Ribosomal_uS13-like_H2TH"/>
</dbReference>
<dbReference type="Pfam" id="PF06831">
    <property type="entry name" value="H2TH"/>
    <property type="match status" value="1"/>
</dbReference>
<evidence type="ECO:0000256" key="3">
    <source>
        <dbReference type="ARBA" id="ARBA00022723"/>
    </source>
</evidence>
<organism evidence="16 17">
    <name type="scientific">Gracilimonas mengyeensis</name>
    <dbReference type="NCBI Taxonomy" id="1302730"/>
    <lineage>
        <taxon>Bacteria</taxon>
        <taxon>Pseudomonadati</taxon>
        <taxon>Balneolota</taxon>
        <taxon>Balneolia</taxon>
        <taxon>Balneolales</taxon>
        <taxon>Balneolaceae</taxon>
        <taxon>Gracilimonas</taxon>
    </lineage>
</organism>
<evidence type="ECO:0000256" key="7">
    <source>
        <dbReference type="ARBA" id="ARBA00022833"/>
    </source>
</evidence>
<evidence type="ECO:0000256" key="5">
    <source>
        <dbReference type="ARBA" id="ARBA00022771"/>
    </source>
</evidence>
<dbReference type="SUPFAM" id="SSF46946">
    <property type="entry name" value="S13-like H2TH domain"/>
    <property type="match status" value="1"/>
</dbReference>
<keyword evidence="5 13" id="KW-0863">Zinc-finger</keyword>
<dbReference type="InterPro" id="IPR015886">
    <property type="entry name" value="H2TH_FPG"/>
</dbReference>
<comment type="similarity">
    <text evidence="1">Belongs to the FPG family.</text>
</comment>
<dbReference type="Proteomes" id="UP000317557">
    <property type="component" value="Unassembled WGS sequence"/>
</dbReference>
<sequence>MPEGPEIWRAADTIKDAITGKKAESVFFAFEELKPYEEKLKGLKVESVTPRGKAILTSFEGDLNIYSHNQLYGKWIVSEDGEEPDNNRSLRLAIHTGEEAAFLYSASEIEILKDDEVEQHSYIQKLGPDVVHPDTTYEQVLQQYQSDDFKNRKLATLLLDQGFLSGLGNYLRSEIMFCAGIHPDYRPVDCREEQIKKLAKYSLELPRRSYETKGLVTSDDLIEALKREGATRKEYRFYVYGREGKPCYKCGRDIKVKKTGGRKIYYCENEQSANDKD</sequence>
<dbReference type="SMART" id="SM01232">
    <property type="entry name" value="H2TH"/>
    <property type="match status" value="1"/>
</dbReference>
<feature type="domain" description="Formamidopyrimidine-DNA glycosylase catalytic" evidence="15">
    <location>
        <begin position="2"/>
        <end position="93"/>
    </location>
</feature>
<dbReference type="Gene3D" id="1.10.8.50">
    <property type="match status" value="1"/>
</dbReference>
<dbReference type="OrthoDB" id="9800855at2"/>
<dbReference type="GO" id="GO:0006284">
    <property type="term" value="P:base-excision repair"/>
    <property type="evidence" value="ECO:0007669"/>
    <property type="project" value="InterPro"/>
</dbReference>
<proteinExistence type="inferred from homology"/>
<evidence type="ECO:0000256" key="2">
    <source>
        <dbReference type="ARBA" id="ARBA00012720"/>
    </source>
</evidence>
<evidence type="ECO:0000256" key="9">
    <source>
        <dbReference type="ARBA" id="ARBA00023204"/>
    </source>
</evidence>
<keyword evidence="9" id="KW-0234">DNA repair</keyword>
<protein>
    <recommendedName>
        <fullName evidence="2">DNA-(apurinic or apyrimidinic site) lyase</fullName>
        <ecNumber evidence="2">4.2.99.18</ecNumber>
    </recommendedName>
</protein>
<dbReference type="GO" id="GO:0140078">
    <property type="term" value="F:class I DNA-(apurinic or apyrimidinic site) endonuclease activity"/>
    <property type="evidence" value="ECO:0007669"/>
    <property type="project" value="UniProtKB-EC"/>
</dbReference>
<dbReference type="Pfam" id="PF01149">
    <property type="entry name" value="Fapy_DNA_glyco"/>
    <property type="match status" value="1"/>
</dbReference>
<evidence type="ECO:0000256" key="4">
    <source>
        <dbReference type="ARBA" id="ARBA00022763"/>
    </source>
</evidence>
<evidence type="ECO:0000259" key="15">
    <source>
        <dbReference type="PROSITE" id="PS51068"/>
    </source>
</evidence>
<dbReference type="InterPro" id="IPR035937">
    <property type="entry name" value="FPG_N"/>
</dbReference>
<dbReference type="PROSITE" id="PS51066">
    <property type="entry name" value="ZF_FPG_2"/>
    <property type="match status" value="1"/>
</dbReference>
<keyword evidence="16" id="KW-0540">Nuclease</keyword>
<name>A0A521ARB6_9BACT</name>
<evidence type="ECO:0000256" key="11">
    <source>
        <dbReference type="ARBA" id="ARBA00023268"/>
    </source>
</evidence>
<evidence type="ECO:0000313" key="16">
    <source>
        <dbReference type="EMBL" id="SMO37358.1"/>
    </source>
</evidence>
<evidence type="ECO:0000259" key="14">
    <source>
        <dbReference type="PROSITE" id="PS51066"/>
    </source>
</evidence>
<dbReference type="SMART" id="SM00898">
    <property type="entry name" value="Fapy_DNA_glyco"/>
    <property type="match status" value="1"/>
</dbReference>
<dbReference type="SUPFAM" id="SSF57716">
    <property type="entry name" value="Glucocorticoid receptor-like (DNA-binding domain)"/>
    <property type="match status" value="1"/>
</dbReference>
<evidence type="ECO:0000313" key="17">
    <source>
        <dbReference type="Proteomes" id="UP000317557"/>
    </source>
</evidence>
<keyword evidence="8" id="KW-0238">DNA-binding</keyword>
<evidence type="ECO:0000256" key="10">
    <source>
        <dbReference type="ARBA" id="ARBA00023239"/>
    </source>
</evidence>
<keyword evidence="16" id="KW-0255">Endonuclease</keyword>
<dbReference type="PANTHER" id="PTHR42697:SF1">
    <property type="entry name" value="ENDONUCLEASE 8"/>
    <property type="match status" value="1"/>
</dbReference>
<evidence type="ECO:0000256" key="1">
    <source>
        <dbReference type="ARBA" id="ARBA00009409"/>
    </source>
</evidence>
<keyword evidence="3" id="KW-0479">Metal-binding</keyword>
<dbReference type="SUPFAM" id="SSF81624">
    <property type="entry name" value="N-terminal domain of MutM-like DNA repair proteins"/>
    <property type="match status" value="1"/>
</dbReference>
<dbReference type="AlphaFoldDB" id="A0A521ARB6"/>
<dbReference type="RefSeq" id="WP_142452839.1">
    <property type="nucleotide sequence ID" value="NZ_FXTP01000001.1"/>
</dbReference>
<keyword evidence="6" id="KW-0378">Hydrolase</keyword>
<reference evidence="16 17" key="1">
    <citation type="submission" date="2017-05" db="EMBL/GenBank/DDBJ databases">
        <authorList>
            <person name="Varghese N."/>
            <person name="Submissions S."/>
        </authorList>
    </citation>
    <scope>NUCLEOTIDE SEQUENCE [LARGE SCALE GENOMIC DNA]</scope>
    <source>
        <strain evidence="16 17">DSM 21985</strain>
    </source>
</reference>
<dbReference type="Gene3D" id="3.20.190.10">
    <property type="entry name" value="MutM-like, N-terminal"/>
    <property type="match status" value="1"/>
</dbReference>
<dbReference type="GO" id="GO:0003684">
    <property type="term" value="F:damaged DNA binding"/>
    <property type="evidence" value="ECO:0007669"/>
    <property type="project" value="InterPro"/>
</dbReference>
<feature type="domain" description="FPG-type" evidence="14">
    <location>
        <begin position="238"/>
        <end position="272"/>
    </location>
</feature>
<keyword evidence="7" id="KW-0862">Zinc</keyword>
<keyword evidence="4" id="KW-0227">DNA damage</keyword>
<keyword evidence="12" id="KW-0326">Glycosidase</keyword>
<dbReference type="PANTHER" id="PTHR42697">
    <property type="entry name" value="ENDONUCLEASE 8"/>
    <property type="match status" value="1"/>
</dbReference>
<keyword evidence="17" id="KW-1185">Reference proteome</keyword>
<keyword evidence="10" id="KW-0456">Lyase</keyword>
<dbReference type="EC" id="4.2.99.18" evidence="2"/>
<keyword evidence="11" id="KW-0511">Multifunctional enzyme</keyword>
<evidence type="ECO:0000256" key="6">
    <source>
        <dbReference type="ARBA" id="ARBA00022801"/>
    </source>
</evidence>
<evidence type="ECO:0000256" key="8">
    <source>
        <dbReference type="ARBA" id="ARBA00023125"/>
    </source>
</evidence>
<dbReference type="EMBL" id="FXTP01000001">
    <property type="protein sequence ID" value="SMO37358.1"/>
    <property type="molecule type" value="Genomic_DNA"/>
</dbReference>
<dbReference type="GO" id="GO:0008270">
    <property type="term" value="F:zinc ion binding"/>
    <property type="evidence" value="ECO:0007669"/>
    <property type="project" value="UniProtKB-KW"/>
</dbReference>
<dbReference type="GO" id="GO:0000703">
    <property type="term" value="F:oxidized pyrimidine nucleobase lesion DNA N-glycosylase activity"/>
    <property type="evidence" value="ECO:0007669"/>
    <property type="project" value="TreeGrafter"/>
</dbReference>
<accession>A0A521ARB6</accession>
<dbReference type="InterPro" id="IPR000214">
    <property type="entry name" value="Znf_DNA_glyclase/AP_lyase"/>
</dbReference>
<dbReference type="InterPro" id="IPR012319">
    <property type="entry name" value="FPG_cat"/>
</dbReference>
<dbReference type="NCBIfam" id="NF007763">
    <property type="entry name" value="PRK10445.1"/>
    <property type="match status" value="1"/>
</dbReference>
<evidence type="ECO:0000256" key="13">
    <source>
        <dbReference type="PROSITE-ProRule" id="PRU00391"/>
    </source>
</evidence>
<evidence type="ECO:0000256" key="12">
    <source>
        <dbReference type="ARBA" id="ARBA00023295"/>
    </source>
</evidence>
<dbReference type="PROSITE" id="PS51068">
    <property type="entry name" value="FPG_CAT"/>
    <property type="match status" value="1"/>
</dbReference>
<gene>
    <name evidence="16" type="ORF">SAMN06265219_101329</name>
</gene>